<dbReference type="InterPro" id="IPR023335">
    <property type="entry name" value="ATP12_ortho_dom_sf"/>
</dbReference>
<gene>
    <name evidence="1" type="primary">ATPAF2_1</name>
    <name evidence="1" type="ORF">FOZ63_016411</name>
</gene>
<proteinExistence type="predicted"/>
<dbReference type="SUPFAM" id="SSF160909">
    <property type="entry name" value="ATP12-like"/>
    <property type="match status" value="1"/>
</dbReference>
<dbReference type="PANTHER" id="PTHR21013">
    <property type="entry name" value="ATP SYNTHASE MITOCHONDRIAL F1 COMPLEX ASSEMBLY FACTOR 2/ATP12 PROTEIN, MITOCHONDRIAL PRECURSOR"/>
    <property type="match status" value="1"/>
</dbReference>
<accession>A0A7J6UN27</accession>
<dbReference type="GO" id="GO:0005739">
    <property type="term" value="C:mitochondrion"/>
    <property type="evidence" value="ECO:0007669"/>
    <property type="project" value="TreeGrafter"/>
</dbReference>
<reference evidence="1 2" key="1">
    <citation type="submission" date="2020-04" db="EMBL/GenBank/DDBJ databases">
        <title>Perkinsus olseni comparative genomics.</title>
        <authorList>
            <person name="Bogema D.R."/>
        </authorList>
    </citation>
    <scope>NUCLEOTIDE SEQUENCE [LARGE SCALE GENOMIC DNA]</scope>
    <source>
        <strain evidence="1 2">ATCC PRA-207</strain>
    </source>
</reference>
<comment type="caution">
    <text evidence="1">The sequence shown here is derived from an EMBL/GenBank/DDBJ whole genome shotgun (WGS) entry which is preliminary data.</text>
</comment>
<dbReference type="EMBL" id="JABANO010001484">
    <property type="protein sequence ID" value="KAF4758401.1"/>
    <property type="molecule type" value="Genomic_DNA"/>
</dbReference>
<organism evidence="1 2">
    <name type="scientific">Perkinsus olseni</name>
    <name type="common">Perkinsus atlanticus</name>
    <dbReference type="NCBI Taxonomy" id="32597"/>
    <lineage>
        <taxon>Eukaryota</taxon>
        <taxon>Sar</taxon>
        <taxon>Alveolata</taxon>
        <taxon>Perkinsozoa</taxon>
        <taxon>Perkinsea</taxon>
        <taxon>Perkinsida</taxon>
        <taxon>Perkinsidae</taxon>
        <taxon>Perkinsus</taxon>
    </lineage>
</organism>
<dbReference type="AlphaFoldDB" id="A0A7J6UN27"/>
<name>A0A7J6UN27_PEROL</name>
<sequence length="163" mass="18147">MPLMALAATTIDLTVRDMGSVVDRNLHYLDTDLTCYGEYPEWVDYRSFVSKKFDCVIGSCKGISLPKHSEGADAALRAYLSTLTPWELTAFDEMTRSAKSVIIALNYYLGNAPLQEACRASVLEELENRGKWGTVEGDHDVSDRTLKMAMASSKFFAEESRAD</sequence>
<protein>
    <submittedName>
        <fullName evidence="1">ATP synthase mitochondrial F1 complex assembly factor 2</fullName>
    </submittedName>
</protein>
<dbReference type="Proteomes" id="UP000553632">
    <property type="component" value="Unassembled WGS sequence"/>
</dbReference>
<evidence type="ECO:0000313" key="1">
    <source>
        <dbReference type="EMBL" id="KAF4758401.1"/>
    </source>
</evidence>
<keyword evidence="2" id="KW-1185">Reference proteome</keyword>
<evidence type="ECO:0000313" key="2">
    <source>
        <dbReference type="Proteomes" id="UP000553632"/>
    </source>
</evidence>
<dbReference type="PANTHER" id="PTHR21013:SF10">
    <property type="entry name" value="ATP SYNTHASE MITOCHONDRIAL F1 COMPLEX ASSEMBLY FACTOR 2"/>
    <property type="match status" value="1"/>
</dbReference>
<dbReference type="Gene3D" id="1.10.3580.10">
    <property type="entry name" value="ATP12 ATPase"/>
    <property type="match status" value="1"/>
</dbReference>
<dbReference type="GO" id="GO:0033615">
    <property type="term" value="P:mitochondrial proton-transporting ATP synthase complex assembly"/>
    <property type="evidence" value="ECO:0007669"/>
    <property type="project" value="TreeGrafter"/>
</dbReference>
<dbReference type="InterPro" id="IPR011419">
    <property type="entry name" value="ATP12_ATP_synth-F1-assembly"/>
</dbReference>